<gene>
    <name evidence="4" type="ORF">E4L95_20090</name>
</gene>
<dbReference type="GO" id="GO:0003677">
    <property type="term" value="F:DNA binding"/>
    <property type="evidence" value="ECO:0007669"/>
    <property type="project" value="UniProtKB-KW"/>
</dbReference>
<dbReference type="SUPFAM" id="SSF46689">
    <property type="entry name" value="Homeodomain-like"/>
    <property type="match status" value="1"/>
</dbReference>
<dbReference type="Proteomes" id="UP000297972">
    <property type="component" value="Unassembled WGS sequence"/>
</dbReference>
<dbReference type="Pfam" id="PF00440">
    <property type="entry name" value="TetR_N"/>
    <property type="match status" value="1"/>
</dbReference>
<feature type="domain" description="HTH tetR-type" evidence="3">
    <location>
        <begin position="110"/>
        <end position="145"/>
    </location>
</feature>
<dbReference type="AlphaFoldDB" id="A0A4Z1C8Z7"/>
<evidence type="ECO:0000256" key="1">
    <source>
        <dbReference type="ARBA" id="ARBA00023125"/>
    </source>
</evidence>
<keyword evidence="1" id="KW-0238">DNA-binding</keyword>
<dbReference type="InterPro" id="IPR009057">
    <property type="entry name" value="Homeodomain-like_sf"/>
</dbReference>
<feature type="compositionally biased region" description="Polar residues" evidence="2">
    <location>
        <begin position="85"/>
        <end position="102"/>
    </location>
</feature>
<reference evidence="4 5" key="1">
    <citation type="submission" date="2019-03" db="EMBL/GenBank/DDBJ databases">
        <authorList>
            <person name="Li J."/>
        </authorList>
    </citation>
    <scope>NUCLEOTIDE SEQUENCE [LARGE SCALE GENOMIC DNA]</scope>
    <source>
        <strain evidence="4 5">3058</strain>
    </source>
</reference>
<dbReference type="EMBL" id="SRPG01000327">
    <property type="protein sequence ID" value="TGN44700.1"/>
    <property type="molecule type" value="Genomic_DNA"/>
</dbReference>
<dbReference type="RefSeq" id="WP_135819064.1">
    <property type="nucleotide sequence ID" value="NZ_SRPG01000327.1"/>
</dbReference>
<name>A0A4Z1C8Z7_9RHOB</name>
<accession>A0A4Z1C8Z7</accession>
<evidence type="ECO:0000313" key="4">
    <source>
        <dbReference type="EMBL" id="TGN44700.1"/>
    </source>
</evidence>
<evidence type="ECO:0000259" key="3">
    <source>
        <dbReference type="Pfam" id="PF00440"/>
    </source>
</evidence>
<proteinExistence type="predicted"/>
<comment type="caution">
    <text evidence="4">The sequence shown here is derived from an EMBL/GenBank/DDBJ whole genome shotgun (WGS) entry which is preliminary data.</text>
</comment>
<organism evidence="4 5">
    <name type="scientific">Paracoccus liaowanqingii</name>
    <dbReference type="NCBI Taxonomy" id="2560053"/>
    <lineage>
        <taxon>Bacteria</taxon>
        <taxon>Pseudomonadati</taxon>
        <taxon>Pseudomonadota</taxon>
        <taxon>Alphaproteobacteria</taxon>
        <taxon>Rhodobacterales</taxon>
        <taxon>Paracoccaceae</taxon>
        <taxon>Paracoccus</taxon>
    </lineage>
</organism>
<feature type="region of interest" description="Disordered" evidence="2">
    <location>
        <begin position="83"/>
        <end position="102"/>
    </location>
</feature>
<dbReference type="InterPro" id="IPR001647">
    <property type="entry name" value="HTH_TetR"/>
</dbReference>
<evidence type="ECO:0000313" key="5">
    <source>
        <dbReference type="Proteomes" id="UP000297972"/>
    </source>
</evidence>
<protein>
    <submittedName>
        <fullName evidence="4">TetR/AcrR family transcriptional regulator</fullName>
    </submittedName>
</protein>
<dbReference type="OrthoDB" id="8478851at2"/>
<dbReference type="Gene3D" id="1.10.357.10">
    <property type="entry name" value="Tetracycline Repressor, domain 2"/>
    <property type="match status" value="1"/>
</dbReference>
<evidence type="ECO:0000256" key="2">
    <source>
        <dbReference type="SAM" id="MobiDB-lite"/>
    </source>
</evidence>
<keyword evidence="5" id="KW-1185">Reference proteome</keyword>
<sequence length="171" mass="19345">MAQIDHLGQTGTQEIILFFSARTRLHHSSGIRKVFKNSLRNPAISRYHFGTFIKQIQLVQSCSGRTRIAVRKIEETHLRHRQTPSRRSASFISQQHKPGNFSRCPNNGYNGYAGTPMDDLTAAAGLTRRALYHNFGDKRGLLAAVVEKVNREMAEAARMMAETPQVRKLKI</sequence>